<dbReference type="InterPro" id="IPR017871">
    <property type="entry name" value="ABC_transporter-like_CS"/>
</dbReference>
<dbReference type="SUPFAM" id="SSF52540">
    <property type="entry name" value="P-loop containing nucleoside triphosphate hydrolases"/>
    <property type="match status" value="2"/>
</dbReference>
<dbReference type="PROSITE" id="PS50893">
    <property type="entry name" value="ABC_TRANSPORTER_2"/>
    <property type="match status" value="2"/>
</dbReference>
<reference evidence="5 6" key="1">
    <citation type="submission" date="2021-12" db="EMBL/GenBank/DDBJ databases">
        <title>Genome sequencing of bacteria with rrn-lacking chromosome and rrn-plasmid.</title>
        <authorList>
            <person name="Anda M."/>
            <person name="Iwasaki W."/>
        </authorList>
    </citation>
    <scope>NUCLEOTIDE SEQUENCE [LARGE SCALE GENOMIC DNA]</scope>
    <source>
        <strain evidence="5 6">NBRC 101262</strain>
    </source>
</reference>
<proteinExistence type="predicted"/>
<dbReference type="NCBIfam" id="NF007739">
    <property type="entry name" value="PRK10419.1"/>
    <property type="match status" value="2"/>
</dbReference>
<dbReference type="Proteomes" id="UP001354989">
    <property type="component" value="Chromosome"/>
</dbReference>
<feature type="domain" description="ABC transporter" evidence="4">
    <location>
        <begin position="337"/>
        <end position="588"/>
    </location>
</feature>
<dbReference type="InterPro" id="IPR027417">
    <property type="entry name" value="P-loop_NTPase"/>
</dbReference>
<keyword evidence="6" id="KW-1185">Reference proteome</keyword>
<evidence type="ECO:0000256" key="2">
    <source>
        <dbReference type="ARBA" id="ARBA00022741"/>
    </source>
</evidence>
<protein>
    <submittedName>
        <fullName evidence="5">ABC transporter ATP-binding protein</fullName>
    </submittedName>
</protein>
<dbReference type="InterPro" id="IPR013563">
    <property type="entry name" value="Oligopep_ABC_C"/>
</dbReference>
<accession>A0ABM7VEE4</accession>
<organism evidence="5 6">
    <name type="scientific">Persicobacter psychrovividus</name>
    <dbReference type="NCBI Taxonomy" id="387638"/>
    <lineage>
        <taxon>Bacteria</taxon>
        <taxon>Pseudomonadati</taxon>
        <taxon>Bacteroidota</taxon>
        <taxon>Cytophagia</taxon>
        <taxon>Cytophagales</taxon>
        <taxon>Persicobacteraceae</taxon>
        <taxon>Persicobacter</taxon>
    </lineage>
</organism>
<dbReference type="EMBL" id="AP025292">
    <property type="protein sequence ID" value="BDC99325.1"/>
    <property type="molecule type" value="Genomic_DNA"/>
</dbReference>
<evidence type="ECO:0000256" key="3">
    <source>
        <dbReference type="ARBA" id="ARBA00022840"/>
    </source>
</evidence>
<dbReference type="Pfam" id="PF00005">
    <property type="entry name" value="ABC_tran"/>
    <property type="match status" value="2"/>
</dbReference>
<evidence type="ECO:0000256" key="1">
    <source>
        <dbReference type="ARBA" id="ARBA00022448"/>
    </source>
</evidence>
<keyword evidence="1" id="KW-0813">Transport</keyword>
<dbReference type="NCBIfam" id="NF008453">
    <property type="entry name" value="PRK11308.1"/>
    <property type="match status" value="2"/>
</dbReference>
<keyword evidence="2" id="KW-0547">Nucleotide-binding</keyword>
<dbReference type="SMART" id="SM00382">
    <property type="entry name" value="AAA"/>
    <property type="match status" value="2"/>
</dbReference>
<feature type="domain" description="ABC transporter" evidence="4">
    <location>
        <begin position="21"/>
        <end position="277"/>
    </location>
</feature>
<evidence type="ECO:0000259" key="4">
    <source>
        <dbReference type="PROSITE" id="PS50893"/>
    </source>
</evidence>
<dbReference type="RefSeq" id="WP_338396732.1">
    <property type="nucleotide sequence ID" value="NZ_AP025292.1"/>
</dbReference>
<dbReference type="PROSITE" id="PS00211">
    <property type="entry name" value="ABC_TRANSPORTER_1"/>
    <property type="match status" value="2"/>
</dbReference>
<dbReference type="CDD" id="cd03257">
    <property type="entry name" value="ABC_NikE_OppD_transporters"/>
    <property type="match status" value="2"/>
</dbReference>
<dbReference type="GO" id="GO:0005524">
    <property type="term" value="F:ATP binding"/>
    <property type="evidence" value="ECO:0007669"/>
    <property type="project" value="UniProtKB-KW"/>
</dbReference>
<evidence type="ECO:0000313" key="6">
    <source>
        <dbReference type="Proteomes" id="UP001354989"/>
    </source>
</evidence>
<dbReference type="PANTHER" id="PTHR43776">
    <property type="entry name" value="TRANSPORT ATP-BINDING PROTEIN"/>
    <property type="match status" value="1"/>
</dbReference>
<sequence length="602" mass="67221">MIAPTPNITQPAAVLTKRLLLSVEHLTIVLNGPQGPLTVVDNLSFNLHEGEVLGIVGESGSGKSVTATAILGLWIGHEVAHIEGNVWYYLSNGEKINLLAMQERQLLKYRGKEISIVFQEPLTALNPLKTCGQQVQEALLRHKNISKSTAKTAVLELLKKIPFSSPDRIYNAYPHQISGGQKQRILVAIAMINEPRLLIADEPTTALDTIIQQKIIQLFQKLNHDFATAMLFISHDLGVVSQLADQVLVLNHGKVQEHNPSAILFSDPQSAYTKGLLACRPRLDVKLHRMPTLADFIPTDNQAVRYQNVEEAIEDQRISATDLTDKRRAFHRRTPILQVEGLSYSYKSEKRFPWSKSKVFPALREVTFNIYEGEILGLVGQSGSGKSTLARVINHLLTGAEGKLSFHGQNILAFDKKEVKSLRQEISMIFQDPFQSLNPRHTIAHCLTEPLKTFGIGHSHAERLQTAKHWITKVGLPEDALHRYPHAFSGGQRQRIAIARALITHPKLIICDECVSALDVSVQAQILNLILDLRDELKISFLFISHDLSVIKAVADRVCVMNRGVIVEQDFVDTLFDKPKHQYTQALLEAIPDIKSAKKIDL</sequence>
<dbReference type="Pfam" id="PF08352">
    <property type="entry name" value="oligo_HPY"/>
    <property type="match status" value="2"/>
</dbReference>
<dbReference type="InterPro" id="IPR003439">
    <property type="entry name" value="ABC_transporter-like_ATP-bd"/>
</dbReference>
<dbReference type="InterPro" id="IPR003593">
    <property type="entry name" value="AAA+_ATPase"/>
</dbReference>
<dbReference type="Gene3D" id="3.40.50.300">
    <property type="entry name" value="P-loop containing nucleotide triphosphate hydrolases"/>
    <property type="match status" value="2"/>
</dbReference>
<gene>
    <name evidence="5" type="primary">gsiA</name>
    <name evidence="5" type="ORF">PEPS_16060</name>
</gene>
<evidence type="ECO:0000313" key="5">
    <source>
        <dbReference type="EMBL" id="BDC99325.1"/>
    </source>
</evidence>
<name>A0ABM7VEE4_9BACT</name>
<keyword evidence="3 5" id="KW-0067">ATP-binding</keyword>
<dbReference type="InterPro" id="IPR050319">
    <property type="entry name" value="ABC_transp_ATP-bind"/>
</dbReference>